<evidence type="ECO:0000313" key="1">
    <source>
        <dbReference type="EMBL" id="KRZ17050.1"/>
    </source>
</evidence>
<reference evidence="1 2" key="1">
    <citation type="submission" date="2015-01" db="EMBL/GenBank/DDBJ databases">
        <title>Evolution of Trichinella species and genotypes.</title>
        <authorList>
            <person name="Korhonen P.K."/>
            <person name="Edoardo P."/>
            <person name="Giuseppe L.R."/>
            <person name="Gasser R.B."/>
        </authorList>
    </citation>
    <scope>NUCLEOTIDE SEQUENCE [LARGE SCALE GENOMIC DNA]</scope>
    <source>
        <strain evidence="1">ISS1029</strain>
    </source>
</reference>
<proteinExistence type="predicted"/>
<protein>
    <submittedName>
        <fullName evidence="1">Uncharacterized protein</fullName>
    </submittedName>
</protein>
<sequence length="72" mass="8230">MQNENNISGCFMKKPNYRDLKHEPSIVITFVENNAIPCANWNAFPICKAFRGYLKQLQAVVIATANKSEIER</sequence>
<dbReference type="EMBL" id="JYDP01000008">
    <property type="protein sequence ID" value="KRZ17050.1"/>
    <property type="molecule type" value="Genomic_DNA"/>
</dbReference>
<dbReference type="Proteomes" id="UP000055024">
    <property type="component" value="Unassembled WGS sequence"/>
</dbReference>
<organism evidence="1 2">
    <name type="scientific">Trichinella zimbabwensis</name>
    <dbReference type="NCBI Taxonomy" id="268475"/>
    <lineage>
        <taxon>Eukaryota</taxon>
        <taxon>Metazoa</taxon>
        <taxon>Ecdysozoa</taxon>
        <taxon>Nematoda</taxon>
        <taxon>Enoplea</taxon>
        <taxon>Dorylaimia</taxon>
        <taxon>Trichinellida</taxon>
        <taxon>Trichinellidae</taxon>
        <taxon>Trichinella</taxon>
    </lineage>
</organism>
<name>A0A0V1I2C6_9BILA</name>
<dbReference type="AlphaFoldDB" id="A0A0V1I2C6"/>
<comment type="caution">
    <text evidence="1">The sequence shown here is derived from an EMBL/GenBank/DDBJ whole genome shotgun (WGS) entry which is preliminary data.</text>
</comment>
<keyword evidence="2" id="KW-1185">Reference proteome</keyword>
<gene>
    <name evidence="1" type="ORF">T11_3700</name>
</gene>
<accession>A0A0V1I2C6</accession>
<evidence type="ECO:0000313" key="2">
    <source>
        <dbReference type="Proteomes" id="UP000055024"/>
    </source>
</evidence>